<name>A0ABQ4F4A3_9ACTN</name>
<organism evidence="1 2">
    <name type="scientific">Plantactinospora mayteni</name>
    <dbReference type="NCBI Taxonomy" id="566021"/>
    <lineage>
        <taxon>Bacteria</taxon>
        <taxon>Bacillati</taxon>
        <taxon>Actinomycetota</taxon>
        <taxon>Actinomycetes</taxon>
        <taxon>Micromonosporales</taxon>
        <taxon>Micromonosporaceae</taxon>
        <taxon>Plantactinospora</taxon>
    </lineage>
</organism>
<dbReference type="RefSeq" id="WP_203862964.1">
    <property type="nucleotide sequence ID" value="NZ_BAAAZQ010000009.1"/>
</dbReference>
<reference evidence="1 2" key="1">
    <citation type="submission" date="2021-01" db="EMBL/GenBank/DDBJ databases">
        <title>Whole genome shotgun sequence of Plantactinospora mayteni NBRC 109088.</title>
        <authorList>
            <person name="Komaki H."/>
            <person name="Tamura T."/>
        </authorList>
    </citation>
    <scope>NUCLEOTIDE SEQUENCE [LARGE SCALE GENOMIC DNA]</scope>
    <source>
        <strain evidence="1 2">NBRC 109088</strain>
    </source>
</reference>
<accession>A0ABQ4F4A3</accession>
<gene>
    <name evidence="1" type="ORF">Pma05_83130</name>
</gene>
<evidence type="ECO:0000313" key="2">
    <source>
        <dbReference type="Proteomes" id="UP000621500"/>
    </source>
</evidence>
<protein>
    <submittedName>
        <fullName evidence="1">Uncharacterized protein</fullName>
    </submittedName>
</protein>
<dbReference type="Proteomes" id="UP000621500">
    <property type="component" value="Unassembled WGS sequence"/>
</dbReference>
<comment type="caution">
    <text evidence="1">The sequence shown here is derived from an EMBL/GenBank/DDBJ whole genome shotgun (WGS) entry which is preliminary data.</text>
</comment>
<proteinExistence type="predicted"/>
<keyword evidence="2" id="KW-1185">Reference proteome</keyword>
<sequence length="126" mass="13569">MELVAQRVGRLCGQAAGGQLREYAQRFGAADVLDRIADAIGQGRLDQQLEADLDRLDVAFARHGIDGLTTGSRAFETWRGGGGHPTVTGWTCPNRQACDRTERAGDGDRPTCALTGLPFVETRITL</sequence>
<dbReference type="EMBL" id="BONX01000083">
    <property type="protein sequence ID" value="GIH01741.1"/>
    <property type="molecule type" value="Genomic_DNA"/>
</dbReference>
<evidence type="ECO:0000313" key="1">
    <source>
        <dbReference type="EMBL" id="GIH01741.1"/>
    </source>
</evidence>